<keyword evidence="2" id="KW-0449">Lipoprotein</keyword>
<dbReference type="InterPro" id="IPR024302">
    <property type="entry name" value="SusD-like"/>
</dbReference>
<evidence type="ECO:0000256" key="1">
    <source>
        <dbReference type="SAM" id="SignalP"/>
    </source>
</evidence>
<evidence type="ECO:0000313" key="2">
    <source>
        <dbReference type="EMBL" id="HIX55297.1"/>
    </source>
</evidence>
<dbReference type="Pfam" id="PF12741">
    <property type="entry name" value="SusD-like"/>
    <property type="match status" value="2"/>
</dbReference>
<dbReference type="Gene3D" id="1.25.40.390">
    <property type="match status" value="2"/>
</dbReference>
<gene>
    <name evidence="2" type="ORF">H9853_09735</name>
</gene>
<evidence type="ECO:0000313" key="3">
    <source>
        <dbReference type="Proteomes" id="UP000824156"/>
    </source>
</evidence>
<reference evidence="2" key="1">
    <citation type="journal article" date="2021" name="PeerJ">
        <title>Extensive microbial diversity within the chicken gut microbiome revealed by metagenomics and culture.</title>
        <authorList>
            <person name="Gilroy R."/>
            <person name="Ravi A."/>
            <person name="Getino M."/>
            <person name="Pursley I."/>
            <person name="Horton D.L."/>
            <person name="Alikhan N.F."/>
            <person name="Baker D."/>
            <person name="Gharbi K."/>
            <person name="Hall N."/>
            <person name="Watson M."/>
            <person name="Adriaenssens E.M."/>
            <person name="Foster-Nyarko E."/>
            <person name="Jarju S."/>
            <person name="Secka A."/>
            <person name="Antonio M."/>
            <person name="Oren A."/>
            <person name="Chaudhuri R.R."/>
            <person name="La Ragione R."/>
            <person name="Hildebrand F."/>
            <person name="Pallen M.J."/>
        </authorList>
    </citation>
    <scope>NUCLEOTIDE SEQUENCE</scope>
    <source>
        <strain evidence="2">1719</strain>
    </source>
</reference>
<protein>
    <submittedName>
        <fullName evidence="2">SusD/RagB family nutrient-binding outer membrane lipoprotein</fullName>
    </submittedName>
</protein>
<accession>A0A9D2AYV9</accession>
<feature type="chain" id="PRO_5038712400" evidence="1">
    <location>
        <begin position="24"/>
        <end position="638"/>
    </location>
</feature>
<sequence length="638" mass="71829">MKKIFSKISLAVALLAISSACSKFDEINTSPSDANIEQVQVEYFINNSIISAQMDPHVAERAFVLYWKSAARQQLANNLVTASYDDSWTADYWRYISEWLNHANTAIQIAEAKNENETAQVYNDNLIQVARIWRAYLMSELSDNFGSIPIEAFHGENPVFNSTQEVYNYLLDELKDASQNIDPEIARDEKLEQLDPAYGYDWGLWIRYANSMRMRLAMRISEVDPSKAQQEFESAVATNMLITSADHIFQVQEKDGWDALAGVMSREWNGQVLSATLNNLYTGLGGIKTEEQLPASYHSYIKAENYVGKRMLEHYSTLTNDPVAGFFFDGLPYKIDPRAYKTFFIPGDFNSAEFSNYPSYTEDAVTTEVTFGKVGSVANDIKLDTKFTWSTAAAGDFGAKGTANGLRSMQVGKIPGVAKKFRTSQNKRIFFAHWETYFLLAEAALKGWSTGTNAQEAYENAIAANFEYMGVSQYLNDYLTSTDYNRAGTSVSFTHTTEPGSSYTMQYIDGYSGASGTVEIKYPENTIYKNGAVKNDALTKIITQKYIANMPWLPLEAWNDHRRLGLPFFENPAVESNLNNLPALNSTNYMKNQIDFFPQRLKYPSSLRTADGVGYNQAVDLLGGPDEILTPLWWAKKE</sequence>
<organism evidence="2 3">
    <name type="scientific">Candidatus Sphingobacterium stercoripullorum</name>
    <dbReference type="NCBI Taxonomy" id="2838759"/>
    <lineage>
        <taxon>Bacteria</taxon>
        <taxon>Pseudomonadati</taxon>
        <taxon>Bacteroidota</taxon>
        <taxon>Sphingobacteriia</taxon>
        <taxon>Sphingobacteriales</taxon>
        <taxon>Sphingobacteriaceae</taxon>
        <taxon>Sphingobacterium</taxon>
    </lineage>
</organism>
<dbReference type="SUPFAM" id="SSF48452">
    <property type="entry name" value="TPR-like"/>
    <property type="match status" value="1"/>
</dbReference>
<dbReference type="EMBL" id="DXEZ01000270">
    <property type="protein sequence ID" value="HIX55297.1"/>
    <property type="molecule type" value="Genomic_DNA"/>
</dbReference>
<dbReference type="Proteomes" id="UP000824156">
    <property type="component" value="Unassembled WGS sequence"/>
</dbReference>
<proteinExistence type="predicted"/>
<comment type="caution">
    <text evidence="2">The sequence shown here is derived from an EMBL/GenBank/DDBJ whole genome shotgun (WGS) entry which is preliminary data.</text>
</comment>
<keyword evidence="1" id="KW-0732">Signal</keyword>
<reference evidence="2" key="2">
    <citation type="submission" date="2021-04" db="EMBL/GenBank/DDBJ databases">
        <authorList>
            <person name="Gilroy R."/>
        </authorList>
    </citation>
    <scope>NUCLEOTIDE SEQUENCE</scope>
    <source>
        <strain evidence="2">1719</strain>
    </source>
</reference>
<feature type="signal peptide" evidence="1">
    <location>
        <begin position="1"/>
        <end position="23"/>
    </location>
</feature>
<dbReference type="InterPro" id="IPR011990">
    <property type="entry name" value="TPR-like_helical_dom_sf"/>
</dbReference>
<dbReference type="PROSITE" id="PS51257">
    <property type="entry name" value="PROKAR_LIPOPROTEIN"/>
    <property type="match status" value="1"/>
</dbReference>
<name>A0A9D2AYV9_9SPHI</name>
<dbReference type="AlphaFoldDB" id="A0A9D2AYV9"/>